<comment type="function">
    <text evidence="5">Excises uracil residues from the DNA which can arise as a result of misincorporation of dUMP residues by DNA polymerase or due to deamination of cytosine.</text>
</comment>
<keyword evidence="4 5" id="KW-0234">DNA repair</keyword>
<dbReference type="Gene3D" id="3.40.470.10">
    <property type="entry name" value="Uracil-DNA glycosylase-like domain"/>
    <property type="match status" value="1"/>
</dbReference>
<feature type="compositionally biased region" description="Polar residues" evidence="7">
    <location>
        <begin position="185"/>
        <end position="202"/>
    </location>
</feature>
<keyword evidence="10" id="KW-1185">Reference proteome</keyword>
<dbReference type="CDD" id="cd10027">
    <property type="entry name" value="UDG-F1-like"/>
    <property type="match status" value="1"/>
</dbReference>
<dbReference type="PROSITE" id="PS00130">
    <property type="entry name" value="U_DNA_GLYCOSYLASE"/>
    <property type="match status" value="1"/>
</dbReference>
<evidence type="ECO:0000256" key="7">
    <source>
        <dbReference type="SAM" id="MobiDB-lite"/>
    </source>
</evidence>
<reference evidence="9 10" key="1">
    <citation type="submission" date="2017-09" db="EMBL/GenBank/DDBJ databases">
        <title>Genome sequencing of Besnoitia besnoiti strain Bb-Ger1.</title>
        <authorList>
            <person name="Schares G."/>
            <person name="Venepally P."/>
            <person name="Lorenzi H.A."/>
        </authorList>
    </citation>
    <scope>NUCLEOTIDE SEQUENCE [LARGE SCALE GENOMIC DNA]</scope>
    <source>
        <strain evidence="9 10">Bb-Ger1</strain>
    </source>
</reference>
<feature type="compositionally biased region" description="Basic and acidic residues" evidence="7">
    <location>
        <begin position="70"/>
        <end position="86"/>
    </location>
</feature>
<dbReference type="VEuPathDB" id="ToxoDB:BESB_025430"/>
<proteinExistence type="inferred from homology"/>
<evidence type="ECO:0000313" key="9">
    <source>
        <dbReference type="EMBL" id="PFH31569.1"/>
    </source>
</evidence>
<dbReference type="InterPro" id="IPR002043">
    <property type="entry name" value="UDG_fam1"/>
</dbReference>
<dbReference type="InterPro" id="IPR036895">
    <property type="entry name" value="Uracil-DNA_glycosylase-like_sf"/>
</dbReference>
<dbReference type="GO" id="GO:0005634">
    <property type="term" value="C:nucleus"/>
    <property type="evidence" value="ECO:0007669"/>
    <property type="project" value="UniProtKB-SubCell"/>
</dbReference>
<evidence type="ECO:0000256" key="6">
    <source>
        <dbReference type="PROSITE-ProRule" id="PRU10072"/>
    </source>
</evidence>
<evidence type="ECO:0000256" key="1">
    <source>
        <dbReference type="ARBA" id="ARBA00008184"/>
    </source>
</evidence>
<dbReference type="KEGG" id="bbes:BESB_025430"/>
<dbReference type="GO" id="GO:0004844">
    <property type="term" value="F:uracil DNA N-glycosylase activity"/>
    <property type="evidence" value="ECO:0007669"/>
    <property type="project" value="UniProtKB-UniRule"/>
</dbReference>
<dbReference type="STRING" id="94643.A0A2A9M0T4"/>
<dbReference type="GeneID" id="40307595"/>
<keyword evidence="5" id="KW-0539">Nucleus</keyword>
<dbReference type="EMBL" id="NWUJ01000014">
    <property type="protein sequence ID" value="PFH31569.1"/>
    <property type="molecule type" value="Genomic_DNA"/>
</dbReference>
<dbReference type="Pfam" id="PF03167">
    <property type="entry name" value="UDG"/>
    <property type="match status" value="1"/>
</dbReference>
<dbReference type="NCBIfam" id="TIGR00628">
    <property type="entry name" value="ung"/>
    <property type="match status" value="1"/>
</dbReference>
<dbReference type="SUPFAM" id="SSF52141">
    <property type="entry name" value="Uracil-DNA glycosylase-like"/>
    <property type="match status" value="1"/>
</dbReference>
<dbReference type="RefSeq" id="XP_029215578.1">
    <property type="nucleotide sequence ID" value="XM_029361223.1"/>
</dbReference>
<comment type="catalytic activity">
    <reaction evidence="5">
        <text>Hydrolyzes single-stranded DNA or mismatched double-stranded DNA and polynucleotides, releasing free uracil.</text>
        <dbReference type="EC" id="3.2.2.27"/>
    </reaction>
</comment>
<comment type="caution">
    <text evidence="9">The sequence shown here is derived from an EMBL/GenBank/DDBJ whole genome shotgun (WGS) entry which is preliminary data.</text>
</comment>
<evidence type="ECO:0000256" key="2">
    <source>
        <dbReference type="ARBA" id="ARBA00022763"/>
    </source>
</evidence>
<dbReference type="AlphaFoldDB" id="A0A2A9M0T4"/>
<dbReference type="NCBIfam" id="NF003589">
    <property type="entry name" value="PRK05254.1-2"/>
    <property type="match status" value="1"/>
</dbReference>
<dbReference type="EC" id="3.2.2.27" evidence="5"/>
<protein>
    <recommendedName>
        <fullName evidence="5">Uracil-DNA glycosylase</fullName>
        <shortName evidence="5">UDG</shortName>
        <ecNumber evidence="5">3.2.2.27</ecNumber>
    </recommendedName>
</protein>
<dbReference type="InterPro" id="IPR018085">
    <property type="entry name" value="Ura-DNA_Glyclase_AS"/>
</dbReference>
<evidence type="ECO:0000259" key="8">
    <source>
        <dbReference type="SMART" id="SM00986"/>
    </source>
</evidence>
<comment type="subcellular location">
    <subcellularLocation>
        <location evidence="5">Mitochondrion</location>
    </subcellularLocation>
    <subcellularLocation>
        <location evidence="5">Nucleus</location>
    </subcellularLocation>
</comment>
<dbReference type="GO" id="GO:0005739">
    <property type="term" value="C:mitochondrion"/>
    <property type="evidence" value="ECO:0007669"/>
    <property type="project" value="UniProtKB-SubCell"/>
</dbReference>
<keyword evidence="3 5" id="KW-0378">Hydrolase</keyword>
<feature type="region of interest" description="Disordered" evidence="7">
    <location>
        <begin position="172"/>
        <end position="202"/>
    </location>
</feature>
<dbReference type="NCBIfam" id="NF003592">
    <property type="entry name" value="PRK05254.1-5"/>
    <property type="match status" value="1"/>
</dbReference>
<dbReference type="PANTHER" id="PTHR11264:SF0">
    <property type="entry name" value="URACIL-DNA GLYCOSYLASE"/>
    <property type="match status" value="1"/>
</dbReference>
<dbReference type="Proteomes" id="UP000224006">
    <property type="component" value="Unassembled WGS sequence"/>
</dbReference>
<evidence type="ECO:0000256" key="5">
    <source>
        <dbReference type="HAMAP-Rule" id="MF_03166"/>
    </source>
</evidence>
<dbReference type="PANTHER" id="PTHR11264">
    <property type="entry name" value="URACIL-DNA GLYCOSYLASE"/>
    <property type="match status" value="1"/>
</dbReference>
<sequence>MDGRVTSFACDTPRGIQLKENVPLNAMGTGGTSCDSGTADSLLSVQQSVTVEQSVTTTAGDRVPVPGKVAPERPTEKKLNSGRDHPGPTLLPSKKRSGESLCLANNKRPVPGSGHTFSGIEKRTCRSTTLTSFFLPRQKVAGTERTPGAGLSPATCSRQGEPVCKTRLSQTETALAGNSPEDRTSTQQGCGNVSAALSTSSPGDLFVDPDGEMRPVADAEAVWRQTLGDSWFEALKDELRLPYFRNCMQFVRRERQKYRVYPPHHLVFNAFKTTPLDTVKVVVVGQDPYHQPRQAMGLSFSVPRGVPLPPSLKNIFKEIARNYPELKVVDPLTNKISGAVQGDLTVWASQGVFLLNSLLTVRESTPMSHRDAGWDRFTTKVIDVINTRRQGIVFLLWGKPAQKKSAGVSRVRHRILEAGHPSPLSVRFFQGCQHFSKCNELLRGMGKEEISFAPSS</sequence>
<keyword evidence="5" id="KW-0496">Mitochondrion</keyword>
<dbReference type="PROSITE" id="PS51257">
    <property type="entry name" value="PROKAR_LIPOPROTEIN"/>
    <property type="match status" value="1"/>
</dbReference>
<dbReference type="OrthoDB" id="10031947at2759"/>
<comment type="similarity">
    <text evidence="1 5">Belongs to the uracil-DNA glycosylase (UDG) superfamily. UNG family.</text>
</comment>
<feature type="domain" description="Uracil-DNA glycosylase-like" evidence="8">
    <location>
        <begin position="272"/>
        <end position="442"/>
    </location>
</feature>
<dbReference type="NCBIfam" id="NF003588">
    <property type="entry name" value="PRK05254.1-1"/>
    <property type="match status" value="1"/>
</dbReference>
<organism evidence="9 10">
    <name type="scientific">Besnoitia besnoiti</name>
    <name type="common">Apicomplexan protozoan</name>
    <dbReference type="NCBI Taxonomy" id="94643"/>
    <lineage>
        <taxon>Eukaryota</taxon>
        <taxon>Sar</taxon>
        <taxon>Alveolata</taxon>
        <taxon>Apicomplexa</taxon>
        <taxon>Conoidasida</taxon>
        <taxon>Coccidia</taxon>
        <taxon>Eucoccidiorida</taxon>
        <taxon>Eimeriorina</taxon>
        <taxon>Sarcocystidae</taxon>
        <taxon>Besnoitia</taxon>
    </lineage>
</organism>
<dbReference type="SMART" id="SM00987">
    <property type="entry name" value="UreE_C"/>
    <property type="match status" value="1"/>
</dbReference>
<gene>
    <name evidence="9" type="ORF">BESB_025430</name>
</gene>
<feature type="region of interest" description="Disordered" evidence="7">
    <location>
        <begin position="55"/>
        <end position="97"/>
    </location>
</feature>
<keyword evidence="2 5" id="KW-0227">DNA damage</keyword>
<evidence type="ECO:0000313" key="10">
    <source>
        <dbReference type="Proteomes" id="UP000224006"/>
    </source>
</evidence>
<name>A0A2A9M0T4_BESBE</name>
<dbReference type="GO" id="GO:0097510">
    <property type="term" value="P:base-excision repair, AP site formation via deaminated base removal"/>
    <property type="evidence" value="ECO:0007669"/>
    <property type="project" value="TreeGrafter"/>
</dbReference>
<accession>A0A2A9M0T4</accession>
<dbReference type="InterPro" id="IPR005122">
    <property type="entry name" value="Uracil-DNA_glycosylase-like"/>
</dbReference>
<feature type="active site" description="Proton acceptor" evidence="5 6">
    <location>
        <position position="287"/>
    </location>
</feature>
<evidence type="ECO:0000256" key="4">
    <source>
        <dbReference type="ARBA" id="ARBA00023204"/>
    </source>
</evidence>
<evidence type="ECO:0000256" key="3">
    <source>
        <dbReference type="ARBA" id="ARBA00022801"/>
    </source>
</evidence>
<dbReference type="HAMAP" id="MF_00148">
    <property type="entry name" value="UDG"/>
    <property type="match status" value="1"/>
</dbReference>
<dbReference type="SMART" id="SM00986">
    <property type="entry name" value="UDG"/>
    <property type="match status" value="1"/>
</dbReference>